<dbReference type="EMBL" id="SOBW01000008">
    <property type="protein sequence ID" value="TDU40485.1"/>
    <property type="molecule type" value="Genomic_DNA"/>
</dbReference>
<reference evidence="1 2" key="1">
    <citation type="submission" date="2019-03" db="EMBL/GenBank/DDBJ databases">
        <title>Genomic Encyclopedia of Archaeal and Bacterial Type Strains, Phase II (KMG-II): from individual species to whole genera.</title>
        <authorList>
            <person name="Goeker M."/>
        </authorList>
    </citation>
    <scope>NUCLEOTIDE SEQUENCE [LARGE SCALE GENOMIC DNA]</scope>
    <source>
        <strain evidence="1 2">DSM 28135</strain>
    </source>
</reference>
<evidence type="ECO:0000313" key="2">
    <source>
        <dbReference type="Proteomes" id="UP000294689"/>
    </source>
</evidence>
<protein>
    <submittedName>
        <fullName evidence="1">Uncharacterized protein</fullName>
    </submittedName>
</protein>
<name>A0A4R7PZK7_9FLAO</name>
<sequence>MIPLLPTLIQHMMKLVIVTAVEEFQKDVLTLFKKANIENFSSSDIDGHKNGSSILMASSWFAGAKSGNESRLFFSFTEDEHINALFELIIAYNSNLETNNPIKAVVVPIEKSI</sequence>
<keyword evidence="2" id="KW-1185">Reference proteome</keyword>
<accession>A0A4R7PZK7</accession>
<dbReference type="AlphaFoldDB" id="A0A4R7PZK7"/>
<evidence type="ECO:0000313" key="1">
    <source>
        <dbReference type="EMBL" id="TDU40485.1"/>
    </source>
</evidence>
<proteinExistence type="predicted"/>
<dbReference type="Proteomes" id="UP000294689">
    <property type="component" value="Unassembled WGS sequence"/>
</dbReference>
<organism evidence="1 2">
    <name type="scientific">Gelidibacter sediminis</name>
    <dbReference type="NCBI Taxonomy" id="1608710"/>
    <lineage>
        <taxon>Bacteria</taxon>
        <taxon>Pseudomonadati</taxon>
        <taxon>Bacteroidota</taxon>
        <taxon>Flavobacteriia</taxon>
        <taxon>Flavobacteriales</taxon>
        <taxon>Flavobacteriaceae</taxon>
        <taxon>Gelidibacter</taxon>
    </lineage>
</organism>
<comment type="caution">
    <text evidence="1">The sequence shown here is derived from an EMBL/GenBank/DDBJ whole genome shotgun (WGS) entry which is preliminary data.</text>
</comment>
<gene>
    <name evidence="1" type="ORF">BXY82_2535</name>
</gene>